<evidence type="ECO:0000313" key="2">
    <source>
        <dbReference type="Proteomes" id="UP000067689"/>
    </source>
</evidence>
<dbReference type="STRING" id="2041.AERYTH_12230"/>
<keyword evidence="2" id="KW-1185">Reference proteome</keyword>
<dbReference type="RefSeq" id="WP_067861732.1">
    <property type="nucleotide sequence ID" value="NZ_CP011502.1"/>
</dbReference>
<dbReference type="InterPro" id="IPR019587">
    <property type="entry name" value="Polyketide_cyclase/dehydratase"/>
</dbReference>
<dbReference type="KEGG" id="aer:AERYTH_12230"/>
<protein>
    <submittedName>
        <fullName evidence="1">Polyketide cyclase</fullName>
    </submittedName>
</protein>
<dbReference type="PATRIC" id="fig|2041.4.peg.2546"/>
<evidence type="ECO:0000313" key="1">
    <source>
        <dbReference type="EMBL" id="ALX05410.1"/>
    </source>
</evidence>
<organism evidence="1 2">
    <name type="scientific">Aeromicrobium erythreum</name>
    <dbReference type="NCBI Taxonomy" id="2041"/>
    <lineage>
        <taxon>Bacteria</taxon>
        <taxon>Bacillati</taxon>
        <taxon>Actinomycetota</taxon>
        <taxon>Actinomycetes</taxon>
        <taxon>Propionibacteriales</taxon>
        <taxon>Nocardioidaceae</taxon>
        <taxon>Aeromicrobium</taxon>
    </lineage>
</organism>
<dbReference type="Proteomes" id="UP000067689">
    <property type="component" value="Chromosome"/>
</dbReference>
<dbReference type="OrthoDB" id="4618973at2"/>
<dbReference type="Pfam" id="PF10604">
    <property type="entry name" value="Polyketide_cyc2"/>
    <property type="match status" value="1"/>
</dbReference>
<proteinExistence type="predicted"/>
<sequence length="158" mass="17616">MPNRSLIESSVEIDAPPSVVWSIVSDLKRMGEWSPQCRRMIIRGGVVRQGARTININRQGWKVWPTRSSVKVFEPEHELALKIAENGTVWTYRLEALGGDRTRLTESRTAPNGVSSLSNLLTKHVLGGTETFEDELEQGIHQTLQRIKAEAEAGVRAA</sequence>
<dbReference type="InterPro" id="IPR023393">
    <property type="entry name" value="START-like_dom_sf"/>
</dbReference>
<accession>A0A0U4DBA4</accession>
<dbReference type="AlphaFoldDB" id="A0A0U4DBA4"/>
<dbReference type="SUPFAM" id="SSF55961">
    <property type="entry name" value="Bet v1-like"/>
    <property type="match status" value="1"/>
</dbReference>
<name>A0A0U4DBA4_9ACTN</name>
<gene>
    <name evidence="1" type="ORF">AERYTH_12230</name>
</gene>
<reference evidence="1 2" key="1">
    <citation type="journal article" date="1991" name="Int. J. Syst. Bacteriol.">
        <title>Description of the erythromycin-producing bacterium Arthrobacter sp. strain NRRL B-3381 as Aeromicrobium erythreum gen. nov., sp. nov.</title>
        <authorList>
            <person name="Miller E.S."/>
            <person name="Woese C.R."/>
            <person name="Brenner S."/>
        </authorList>
    </citation>
    <scope>NUCLEOTIDE SEQUENCE [LARGE SCALE GENOMIC DNA]</scope>
    <source>
        <strain evidence="1 2">AR18</strain>
    </source>
</reference>
<dbReference type="Gene3D" id="3.30.530.20">
    <property type="match status" value="1"/>
</dbReference>
<dbReference type="CDD" id="cd07812">
    <property type="entry name" value="SRPBCC"/>
    <property type="match status" value="1"/>
</dbReference>
<dbReference type="EMBL" id="CP011502">
    <property type="protein sequence ID" value="ALX05410.1"/>
    <property type="molecule type" value="Genomic_DNA"/>
</dbReference>